<protein>
    <submittedName>
        <fullName evidence="2">Uncharacterized protein</fullName>
    </submittedName>
</protein>
<evidence type="ECO:0000256" key="1">
    <source>
        <dbReference type="SAM" id="MobiDB-lite"/>
    </source>
</evidence>
<feature type="compositionally biased region" description="Basic and acidic residues" evidence="1">
    <location>
        <begin position="25"/>
        <end position="34"/>
    </location>
</feature>
<feature type="compositionally biased region" description="Polar residues" evidence="1">
    <location>
        <begin position="1"/>
        <end position="16"/>
    </location>
</feature>
<evidence type="ECO:0000313" key="2">
    <source>
        <dbReference type="EMBL" id="CAD8047351.1"/>
    </source>
</evidence>
<dbReference type="EMBL" id="CAJJDN010000002">
    <property type="protein sequence ID" value="CAD8047351.1"/>
    <property type="molecule type" value="Genomic_DNA"/>
</dbReference>
<keyword evidence="3" id="KW-1185">Reference proteome</keyword>
<gene>
    <name evidence="2" type="ORF">PSON_ATCC_30995.1.T0020349</name>
</gene>
<comment type="caution">
    <text evidence="2">The sequence shown here is derived from an EMBL/GenBank/DDBJ whole genome shotgun (WGS) entry which is preliminary data.</text>
</comment>
<dbReference type="Proteomes" id="UP000692954">
    <property type="component" value="Unassembled WGS sequence"/>
</dbReference>
<accession>A0A8S1JXZ9</accession>
<name>A0A8S1JXZ9_9CILI</name>
<dbReference type="OrthoDB" id="308857at2759"/>
<feature type="region of interest" description="Disordered" evidence="1">
    <location>
        <begin position="1"/>
        <end position="57"/>
    </location>
</feature>
<sequence length="68" mass="8013">MNKVSGATTYSNNQGQKSHKSHQSKLPEKVRLQDHGLMISQKKEKRNQKEDIRKYLKSQNNKYLSHLF</sequence>
<organism evidence="2 3">
    <name type="scientific">Paramecium sonneborni</name>
    <dbReference type="NCBI Taxonomy" id="65129"/>
    <lineage>
        <taxon>Eukaryota</taxon>
        <taxon>Sar</taxon>
        <taxon>Alveolata</taxon>
        <taxon>Ciliophora</taxon>
        <taxon>Intramacronucleata</taxon>
        <taxon>Oligohymenophorea</taxon>
        <taxon>Peniculida</taxon>
        <taxon>Parameciidae</taxon>
        <taxon>Paramecium</taxon>
    </lineage>
</organism>
<proteinExistence type="predicted"/>
<reference evidence="2" key="1">
    <citation type="submission" date="2021-01" db="EMBL/GenBank/DDBJ databases">
        <authorList>
            <consortium name="Genoscope - CEA"/>
            <person name="William W."/>
        </authorList>
    </citation>
    <scope>NUCLEOTIDE SEQUENCE</scope>
</reference>
<dbReference type="AlphaFoldDB" id="A0A8S1JXZ9"/>
<evidence type="ECO:0000313" key="3">
    <source>
        <dbReference type="Proteomes" id="UP000692954"/>
    </source>
</evidence>